<proteinExistence type="predicted"/>
<organism evidence="1 2">
    <name type="scientific">Meloidogyne incognita</name>
    <name type="common">Southern root-knot nematode worm</name>
    <name type="synonym">Oxyuris incognita</name>
    <dbReference type="NCBI Taxonomy" id="6306"/>
    <lineage>
        <taxon>Eukaryota</taxon>
        <taxon>Metazoa</taxon>
        <taxon>Ecdysozoa</taxon>
        <taxon>Nematoda</taxon>
        <taxon>Chromadorea</taxon>
        <taxon>Rhabditida</taxon>
        <taxon>Tylenchina</taxon>
        <taxon>Tylenchomorpha</taxon>
        <taxon>Tylenchoidea</taxon>
        <taxon>Meloidogynidae</taxon>
        <taxon>Meloidogyninae</taxon>
        <taxon>Meloidogyne</taxon>
        <taxon>Meloidogyne incognita group</taxon>
    </lineage>
</organism>
<sequence>MLNAHCKLHNVGFFVAPNFGNQIYSASFIGRASVPTEVQNARRFPRCKLVVVHNTHLHLLWLRSLTHLPT</sequence>
<dbReference type="AlphaFoldDB" id="A0A914NNC7"/>
<name>A0A914NNC7_MELIC</name>
<dbReference type="WBParaSite" id="Minc3s07596g41301">
    <property type="protein sequence ID" value="Minc3s07596g41301"/>
    <property type="gene ID" value="Minc3s07596g41301"/>
</dbReference>
<reference evidence="2" key="1">
    <citation type="submission" date="2022-11" db="UniProtKB">
        <authorList>
            <consortium name="WormBaseParasite"/>
        </authorList>
    </citation>
    <scope>IDENTIFICATION</scope>
</reference>
<dbReference type="Proteomes" id="UP000887563">
    <property type="component" value="Unplaced"/>
</dbReference>
<evidence type="ECO:0000313" key="2">
    <source>
        <dbReference type="WBParaSite" id="Minc3s07596g41301"/>
    </source>
</evidence>
<protein>
    <submittedName>
        <fullName evidence="2">Uncharacterized protein</fullName>
    </submittedName>
</protein>
<accession>A0A914NNC7</accession>
<keyword evidence="1" id="KW-1185">Reference proteome</keyword>
<evidence type="ECO:0000313" key="1">
    <source>
        <dbReference type="Proteomes" id="UP000887563"/>
    </source>
</evidence>